<proteinExistence type="predicted"/>
<evidence type="ECO:0000313" key="2">
    <source>
        <dbReference type="Proteomes" id="UP000777774"/>
    </source>
</evidence>
<evidence type="ECO:0000313" key="1">
    <source>
        <dbReference type="EMBL" id="NKY41624.1"/>
    </source>
</evidence>
<dbReference type="InterPro" id="IPR043519">
    <property type="entry name" value="NT_sf"/>
</dbReference>
<sequence>MLIPAEDLHDAAVEVVDAERAKLAAACVPGELVWVGASSVPGALTRGDVDLHLRVPPEEFDAAVALVRRDHAVVHPEIWCATLATFAVDAPLPAGLAVTPLGSEHDVRFTRTWALLRADPALLAEHNRVKAEADEAAPDEYEARKSAFFDRVLADGATTDPAGDGTALTRGT</sequence>
<dbReference type="SUPFAM" id="SSF81301">
    <property type="entry name" value="Nucleotidyltransferase"/>
    <property type="match status" value="1"/>
</dbReference>
<accession>A0ABX1K4Z3</accession>
<comment type="caution">
    <text evidence="1">The sequence shown here is derived from an EMBL/GenBank/DDBJ whole genome shotgun (WGS) entry which is preliminary data.</text>
</comment>
<dbReference type="InterPro" id="IPR007344">
    <property type="entry name" value="GrpB/CoaE"/>
</dbReference>
<organism evidence="1 2">
    <name type="scientific">Cellulomonas septica</name>
    <dbReference type="NCBI Taxonomy" id="285080"/>
    <lineage>
        <taxon>Bacteria</taxon>
        <taxon>Bacillati</taxon>
        <taxon>Actinomycetota</taxon>
        <taxon>Actinomycetes</taxon>
        <taxon>Micrococcales</taxon>
        <taxon>Cellulomonadaceae</taxon>
        <taxon>Cellulomonas</taxon>
    </lineage>
</organism>
<keyword evidence="2" id="KW-1185">Reference proteome</keyword>
<dbReference type="Proteomes" id="UP000777774">
    <property type="component" value="Unassembled WGS sequence"/>
</dbReference>
<dbReference type="Pfam" id="PF04229">
    <property type="entry name" value="GrpB"/>
    <property type="match status" value="1"/>
</dbReference>
<name>A0ABX1K4Z3_9CELL</name>
<feature type="non-terminal residue" evidence="1">
    <location>
        <position position="172"/>
    </location>
</feature>
<dbReference type="RefSeq" id="WP_168681047.1">
    <property type="nucleotide sequence ID" value="NZ_JAAXOY010000822.1"/>
</dbReference>
<dbReference type="Gene3D" id="3.30.460.10">
    <property type="entry name" value="Beta Polymerase, domain 2"/>
    <property type="match status" value="1"/>
</dbReference>
<gene>
    <name evidence="1" type="ORF">HGA02_19505</name>
</gene>
<dbReference type="EMBL" id="JAAXOY010000822">
    <property type="protein sequence ID" value="NKY41624.1"/>
    <property type="molecule type" value="Genomic_DNA"/>
</dbReference>
<protein>
    <submittedName>
        <fullName evidence="1">GrpB family protein</fullName>
    </submittedName>
</protein>
<reference evidence="1 2" key="1">
    <citation type="submission" date="2020-04" db="EMBL/GenBank/DDBJ databases">
        <title>MicrobeNet Type strains.</title>
        <authorList>
            <person name="Nicholson A.C."/>
        </authorList>
    </citation>
    <scope>NUCLEOTIDE SEQUENCE [LARGE SCALE GENOMIC DNA]</scope>
    <source>
        <strain evidence="1 2">ATCC BAA-787</strain>
    </source>
</reference>